<dbReference type="PROSITE" id="PS51900">
    <property type="entry name" value="CB"/>
    <property type="match status" value="1"/>
</dbReference>
<dbReference type="Proteomes" id="UP000004069">
    <property type="component" value="Unassembled WGS sequence"/>
</dbReference>
<evidence type="ECO:0000259" key="3">
    <source>
        <dbReference type="PROSITE" id="PS51900"/>
    </source>
</evidence>
<dbReference type="AlphaFoldDB" id="D4YSQ3"/>
<evidence type="ECO:0000256" key="2">
    <source>
        <dbReference type="PROSITE-ProRule" id="PRU01248"/>
    </source>
</evidence>
<dbReference type="SUPFAM" id="SSF56349">
    <property type="entry name" value="DNA breaking-rejoining enzymes"/>
    <property type="match status" value="1"/>
</dbReference>
<dbReference type="RefSeq" id="WP_006351684.1">
    <property type="nucleotide sequence ID" value="NZ_ADNY01000017.1"/>
</dbReference>
<dbReference type="InterPro" id="IPR010998">
    <property type="entry name" value="Integrase_recombinase_N"/>
</dbReference>
<evidence type="ECO:0000313" key="5">
    <source>
        <dbReference type="Proteomes" id="UP000004069"/>
    </source>
</evidence>
<reference evidence="4 5" key="1">
    <citation type="submission" date="2010-04" db="EMBL/GenBank/DDBJ databases">
        <authorList>
            <person name="Muzny D."/>
            <person name="Qin X."/>
            <person name="Deng J."/>
            <person name="Jiang H."/>
            <person name="Liu Y."/>
            <person name="Qu J."/>
            <person name="Song X.-Z."/>
            <person name="Zhang L."/>
            <person name="Thornton R."/>
            <person name="Coyle M."/>
            <person name="Francisco L."/>
            <person name="Jackson L."/>
            <person name="Javaid M."/>
            <person name="Korchina V."/>
            <person name="Kovar C."/>
            <person name="Mata R."/>
            <person name="Mathew T."/>
            <person name="Ngo R."/>
            <person name="Nguyen L."/>
            <person name="Nguyen N."/>
            <person name="Okwuonu G."/>
            <person name="Ongeri F."/>
            <person name="Pham C."/>
            <person name="Simmons D."/>
            <person name="Wilczek-Boney K."/>
            <person name="Hale W."/>
            <person name="Jakkamsetti A."/>
            <person name="Pham P."/>
            <person name="Ruth R."/>
            <person name="San Lucas F."/>
            <person name="Warren J."/>
            <person name="Zhang J."/>
            <person name="Zhao Z."/>
            <person name="Zhou C."/>
            <person name="Zhu D."/>
            <person name="Lee S."/>
            <person name="Bess C."/>
            <person name="Blankenburg K."/>
            <person name="Forbes L."/>
            <person name="Fu Q."/>
            <person name="Gubbala S."/>
            <person name="Hirani K."/>
            <person name="Jayaseelan J.C."/>
            <person name="Lara F."/>
            <person name="Munidasa M."/>
            <person name="Palculict T."/>
            <person name="Patil S."/>
            <person name="Pu L.-L."/>
            <person name="Saada N."/>
            <person name="Tang L."/>
            <person name="Weissenberger G."/>
            <person name="Zhu Y."/>
            <person name="Hemphill L."/>
            <person name="Shang Y."/>
            <person name="Youmans B."/>
            <person name="Ayvaz T."/>
            <person name="Ross M."/>
            <person name="Santibanez J."/>
            <person name="Aqrawi P."/>
            <person name="Gross S."/>
            <person name="Joshi V."/>
            <person name="Fowler G."/>
            <person name="Nazareth L."/>
            <person name="Reid J."/>
            <person name="Worley K."/>
            <person name="Petrosino J."/>
            <person name="Highlander S."/>
            <person name="Gibbs R."/>
        </authorList>
    </citation>
    <scope>NUCLEOTIDE SEQUENCE [LARGE SCALE GENOMIC DNA]</scope>
    <source>
        <strain evidence="4 5">DSM 11664</strain>
    </source>
</reference>
<dbReference type="PATRIC" id="fig|585524.9.peg.1298"/>
<gene>
    <name evidence="4" type="ORF">HMPREF0493_0531</name>
</gene>
<dbReference type="OrthoDB" id="2328477at2"/>
<evidence type="ECO:0000256" key="1">
    <source>
        <dbReference type="ARBA" id="ARBA00023125"/>
    </source>
</evidence>
<dbReference type="EMBL" id="ADNY01000017">
    <property type="protein sequence ID" value="EFG55827.1"/>
    <property type="molecule type" value="Genomic_DNA"/>
</dbReference>
<accession>D4YSQ3</accession>
<organism evidence="4 5">
    <name type="scientific">Lactobacillus amylolyticus DSM 11664</name>
    <dbReference type="NCBI Taxonomy" id="585524"/>
    <lineage>
        <taxon>Bacteria</taxon>
        <taxon>Bacillati</taxon>
        <taxon>Bacillota</taxon>
        <taxon>Bacilli</taxon>
        <taxon>Lactobacillales</taxon>
        <taxon>Lactobacillaceae</taxon>
        <taxon>Lactobacillus</taxon>
    </lineage>
</organism>
<protein>
    <recommendedName>
        <fullName evidence="3">Core-binding (CB) domain-containing protein</fullName>
    </recommendedName>
</protein>
<comment type="caution">
    <text evidence="4">The sequence shown here is derived from an EMBL/GenBank/DDBJ whole genome shotgun (WGS) entry which is preliminary data.</text>
</comment>
<evidence type="ECO:0000313" key="4">
    <source>
        <dbReference type="EMBL" id="EFG55827.1"/>
    </source>
</evidence>
<dbReference type="GO" id="GO:0003677">
    <property type="term" value="F:DNA binding"/>
    <property type="evidence" value="ECO:0007669"/>
    <property type="project" value="UniProtKB-UniRule"/>
</dbReference>
<dbReference type="eggNOG" id="COG4974">
    <property type="taxonomic scope" value="Bacteria"/>
</dbReference>
<keyword evidence="5" id="KW-1185">Reference proteome</keyword>
<name>D4YSQ3_9LACO</name>
<proteinExistence type="predicted"/>
<sequence length="279" mass="32685">MYPYQKNLNEFLQMQHSSKSAIDNCNKSLSAFWAFYTANAHYEATLENVNAETLRTFLDYLMQEKNYKSSTALKYATYLKKYFHYLYVHNIIKNYPIADLKFPQKNRKRTVIVGWIKYMPGILKDDQISETLKEVLLAIGSGYDPRELCDLKTSTVLNNKNSPLHEIIVKSLCHFENVKKAKNDTYFILDKFGRKYSSYEAINNHINLQDKGKLNMPLGLKQLRTSYIFTFVSNEKFSDEELMDKLHLSKKSLAYYKTAVQKDVELVDFDFNSKSEKKN</sequence>
<dbReference type="Gene3D" id="1.10.150.130">
    <property type="match status" value="1"/>
</dbReference>
<dbReference type="InterPro" id="IPR011010">
    <property type="entry name" value="DNA_brk_join_enz"/>
</dbReference>
<feature type="domain" description="Core-binding (CB)" evidence="3">
    <location>
        <begin position="2"/>
        <end position="87"/>
    </location>
</feature>
<keyword evidence="1 2" id="KW-0238">DNA-binding</keyword>
<dbReference type="InterPro" id="IPR044068">
    <property type="entry name" value="CB"/>
</dbReference>